<feature type="compositionally biased region" description="Low complexity" evidence="1">
    <location>
        <begin position="1"/>
        <end position="15"/>
    </location>
</feature>
<evidence type="ECO:0000256" key="1">
    <source>
        <dbReference type="SAM" id="MobiDB-lite"/>
    </source>
</evidence>
<sequence length="69" mass="7273">MPREPSSSTERTTSSIEAYRMRTSTRFEGQRASSTSRSSTFSAAPSEGGRGCQNGGDRSVAPDPEGAIS</sequence>
<accession>A0AAP0GFE8</accession>
<dbReference type="Proteomes" id="UP001418222">
    <property type="component" value="Unassembled WGS sequence"/>
</dbReference>
<name>A0AAP0GFE8_9ASPA</name>
<evidence type="ECO:0000313" key="2">
    <source>
        <dbReference type="EMBL" id="KAK8956939.1"/>
    </source>
</evidence>
<dbReference type="EMBL" id="JBBWWQ010000001">
    <property type="protein sequence ID" value="KAK8956939.1"/>
    <property type="molecule type" value="Genomic_DNA"/>
</dbReference>
<reference evidence="2 3" key="1">
    <citation type="journal article" date="2022" name="Nat. Plants">
        <title>Genomes of leafy and leafless Platanthera orchids illuminate the evolution of mycoheterotrophy.</title>
        <authorList>
            <person name="Li M.H."/>
            <person name="Liu K.W."/>
            <person name="Li Z."/>
            <person name="Lu H.C."/>
            <person name="Ye Q.L."/>
            <person name="Zhang D."/>
            <person name="Wang J.Y."/>
            <person name="Li Y.F."/>
            <person name="Zhong Z.M."/>
            <person name="Liu X."/>
            <person name="Yu X."/>
            <person name="Liu D.K."/>
            <person name="Tu X.D."/>
            <person name="Liu B."/>
            <person name="Hao Y."/>
            <person name="Liao X.Y."/>
            <person name="Jiang Y.T."/>
            <person name="Sun W.H."/>
            <person name="Chen J."/>
            <person name="Chen Y.Q."/>
            <person name="Ai Y."/>
            <person name="Zhai J.W."/>
            <person name="Wu S.S."/>
            <person name="Zhou Z."/>
            <person name="Hsiao Y.Y."/>
            <person name="Wu W.L."/>
            <person name="Chen Y.Y."/>
            <person name="Lin Y.F."/>
            <person name="Hsu J.L."/>
            <person name="Li C.Y."/>
            <person name="Wang Z.W."/>
            <person name="Zhao X."/>
            <person name="Zhong W.Y."/>
            <person name="Ma X.K."/>
            <person name="Ma L."/>
            <person name="Huang J."/>
            <person name="Chen G.Z."/>
            <person name="Huang M.Z."/>
            <person name="Huang L."/>
            <person name="Peng D.H."/>
            <person name="Luo Y.B."/>
            <person name="Zou S.Q."/>
            <person name="Chen S.P."/>
            <person name="Lan S."/>
            <person name="Tsai W.C."/>
            <person name="Van de Peer Y."/>
            <person name="Liu Z.J."/>
        </authorList>
    </citation>
    <scope>NUCLEOTIDE SEQUENCE [LARGE SCALE GENOMIC DNA]</scope>
    <source>
        <strain evidence="2">Lor287</strain>
    </source>
</reference>
<gene>
    <name evidence="2" type="ORF">KSP39_PZI000192</name>
</gene>
<organism evidence="2 3">
    <name type="scientific">Platanthera zijinensis</name>
    <dbReference type="NCBI Taxonomy" id="2320716"/>
    <lineage>
        <taxon>Eukaryota</taxon>
        <taxon>Viridiplantae</taxon>
        <taxon>Streptophyta</taxon>
        <taxon>Embryophyta</taxon>
        <taxon>Tracheophyta</taxon>
        <taxon>Spermatophyta</taxon>
        <taxon>Magnoliopsida</taxon>
        <taxon>Liliopsida</taxon>
        <taxon>Asparagales</taxon>
        <taxon>Orchidaceae</taxon>
        <taxon>Orchidoideae</taxon>
        <taxon>Orchideae</taxon>
        <taxon>Orchidinae</taxon>
        <taxon>Platanthera</taxon>
    </lineage>
</organism>
<comment type="caution">
    <text evidence="2">The sequence shown here is derived from an EMBL/GenBank/DDBJ whole genome shotgun (WGS) entry which is preliminary data.</text>
</comment>
<keyword evidence="3" id="KW-1185">Reference proteome</keyword>
<evidence type="ECO:0000313" key="3">
    <source>
        <dbReference type="Proteomes" id="UP001418222"/>
    </source>
</evidence>
<protein>
    <submittedName>
        <fullName evidence="2">Uncharacterized protein</fullName>
    </submittedName>
</protein>
<feature type="region of interest" description="Disordered" evidence="1">
    <location>
        <begin position="1"/>
        <end position="69"/>
    </location>
</feature>
<feature type="compositionally biased region" description="Low complexity" evidence="1">
    <location>
        <begin position="31"/>
        <end position="46"/>
    </location>
</feature>
<proteinExistence type="predicted"/>
<dbReference type="AlphaFoldDB" id="A0AAP0GFE8"/>